<organism evidence="10 11">
    <name type="scientific">Owenia fusiformis</name>
    <name type="common">Polychaete worm</name>
    <dbReference type="NCBI Taxonomy" id="6347"/>
    <lineage>
        <taxon>Eukaryota</taxon>
        <taxon>Metazoa</taxon>
        <taxon>Spiralia</taxon>
        <taxon>Lophotrochozoa</taxon>
        <taxon>Annelida</taxon>
        <taxon>Polychaeta</taxon>
        <taxon>Sedentaria</taxon>
        <taxon>Canalipalpata</taxon>
        <taxon>Sabellida</taxon>
        <taxon>Oweniida</taxon>
        <taxon>Oweniidae</taxon>
        <taxon>Owenia</taxon>
    </lineage>
</organism>
<dbReference type="GO" id="GO:0005829">
    <property type="term" value="C:cytosol"/>
    <property type="evidence" value="ECO:0007669"/>
    <property type="project" value="TreeGrafter"/>
</dbReference>
<protein>
    <recommendedName>
        <fullName evidence="9">Ubiquitin thioesterase OTU</fullName>
        <ecNumber evidence="9">3.4.19.12</ecNumber>
    </recommendedName>
</protein>
<keyword evidence="6 9" id="KW-0378">Hydrolase</keyword>
<dbReference type="GO" id="GO:0016579">
    <property type="term" value="P:protein deubiquitination"/>
    <property type="evidence" value="ECO:0007669"/>
    <property type="project" value="TreeGrafter"/>
</dbReference>
<dbReference type="AlphaFoldDB" id="A0A8J1XGC3"/>
<gene>
    <name evidence="10" type="ORF">OFUS_LOCUS10610</name>
</gene>
<evidence type="ECO:0000256" key="4">
    <source>
        <dbReference type="ARBA" id="ARBA00022771"/>
    </source>
</evidence>
<evidence type="ECO:0000313" key="10">
    <source>
        <dbReference type="EMBL" id="CAH1784415.1"/>
    </source>
</evidence>
<dbReference type="Pfam" id="PF21403">
    <property type="entry name" value="OTU1_UBXL"/>
    <property type="match status" value="1"/>
</dbReference>
<dbReference type="EMBL" id="CAIIXF020000005">
    <property type="protein sequence ID" value="CAH1784415.1"/>
    <property type="molecule type" value="Genomic_DNA"/>
</dbReference>
<dbReference type="InterPro" id="IPR057766">
    <property type="entry name" value="Znf-C2H2_OTU1-like_C"/>
</dbReference>
<keyword evidence="5 9" id="KW-0833">Ubl conjugation pathway</keyword>
<name>A0A8J1XGC3_OWEFU</name>
<evidence type="ECO:0000256" key="9">
    <source>
        <dbReference type="RuleBase" id="RU367104"/>
    </source>
</evidence>
<keyword evidence="4" id="KW-0863">Zinc-finger</keyword>
<comment type="function">
    <text evidence="9">Hydrolase that can remove conjugated ubiquitin from proteins and may therefore play an important regulatory role at the level of protein turnover by preventing degradation.</text>
</comment>
<dbReference type="Gene3D" id="3.90.70.80">
    <property type="match status" value="1"/>
</dbReference>
<dbReference type="Proteomes" id="UP000749559">
    <property type="component" value="Unassembled WGS sequence"/>
</dbReference>
<evidence type="ECO:0000256" key="8">
    <source>
        <dbReference type="ARBA" id="ARBA00022833"/>
    </source>
</evidence>
<dbReference type="InterPro" id="IPR003323">
    <property type="entry name" value="OTU_dom"/>
</dbReference>
<comment type="subcellular location">
    <subcellularLocation>
        <location evidence="9">Cytoplasm</location>
    </subcellularLocation>
</comment>
<keyword evidence="2" id="KW-0645">Protease</keyword>
<dbReference type="InterPro" id="IPR029071">
    <property type="entry name" value="Ubiquitin-like_domsf"/>
</dbReference>
<dbReference type="InterPro" id="IPR048857">
    <property type="entry name" value="OTU1_Ubl"/>
</dbReference>
<accession>A0A8J1XGC3</accession>
<dbReference type="GO" id="GO:0030968">
    <property type="term" value="P:endoplasmic reticulum unfolded protein response"/>
    <property type="evidence" value="ECO:0007669"/>
    <property type="project" value="TreeGrafter"/>
</dbReference>
<dbReference type="SUPFAM" id="SSF54001">
    <property type="entry name" value="Cysteine proteinases"/>
    <property type="match status" value="1"/>
</dbReference>
<dbReference type="Pfam" id="PF24560">
    <property type="entry name" value="zf-C2H2_OTU1_C"/>
    <property type="match status" value="1"/>
</dbReference>
<dbReference type="Pfam" id="PF02338">
    <property type="entry name" value="OTU"/>
    <property type="match status" value="1"/>
</dbReference>
<dbReference type="GO" id="GO:0005634">
    <property type="term" value="C:nucleus"/>
    <property type="evidence" value="ECO:0007669"/>
    <property type="project" value="TreeGrafter"/>
</dbReference>
<keyword evidence="7 9" id="KW-0788">Thiol protease</keyword>
<evidence type="ECO:0000256" key="6">
    <source>
        <dbReference type="ARBA" id="ARBA00022801"/>
    </source>
</evidence>
<keyword evidence="11" id="KW-1185">Reference proteome</keyword>
<dbReference type="GO" id="GO:0036503">
    <property type="term" value="P:ERAD pathway"/>
    <property type="evidence" value="ECO:0007669"/>
    <property type="project" value="TreeGrafter"/>
</dbReference>
<sequence length="316" mass="34912">MAALSLRVRSKNGQSVLSGLTINSTVNDLQQKIAEVTSIPAATQKILSGFPPRPVMTDDGAKMLKNMMLRPGDTLIIEETKTEQVHNENQTPKPDLSDVLLNQYQEQVSTMNGILMRKVVPANNSCLFTSINFCLEQKGGDVDLSCAKAMRKLIAAKVASDPVTYNEGFLGRQNSKYCKWILNDDNWGGAIEISILSKQYSVEIDVVDTQSGRIDRFGEDQNYPRRILIVYDGIHYDPLVLDSMDDITPVETVFSCSNNAILAQATEMAAEAKSSRQFTDVQGFTIRCLICQTQLRGQNEAQAHASKTGHINFGEV</sequence>
<evidence type="ECO:0000256" key="2">
    <source>
        <dbReference type="ARBA" id="ARBA00022670"/>
    </source>
</evidence>
<keyword evidence="8" id="KW-0862">Zinc</keyword>
<dbReference type="PANTHER" id="PTHR13312:SF0">
    <property type="entry name" value="UBIQUITIN THIOESTERASE OTU1"/>
    <property type="match status" value="1"/>
</dbReference>
<keyword evidence="3" id="KW-0479">Metal-binding</keyword>
<dbReference type="InterPro" id="IPR038765">
    <property type="entry name" value="Papain-like_cys_pep_sf"/>
</dbReference>
<comment type="caution">
    <text evidence="10">The sequence shown here is derived from an EMBL/GenBank/DDBJ whole genome shotgun (WGS) entry which is preliminary data.</text>
</comment>
<dbReference type="PANTHER" id="PTHR13312">
    <property type="entry name" value="HIV-INDUCED PROTEIN-7-LIKE PROTEASE"/>
    <property type="match status" value="1"/>
</dbReference>
<dbReference type="GO" id="GO:0008270">
    <property type="term" value="F:zinc ion binding"/>
    <property type="evidence" value="ECO:0007669"/>
    <property type="project" value="UniProtKB-KW"/>
</dbReference>
<proteinExistence type="predicted"/>
<reference evidence="10" key="1">
    <citation type="submission" date="2022-03" db="EMBL/GenBank/DDBJ databases">
        <authorList>
            <person name="Martin C."/>
        </authorList>
    </citation>
    <scope>NUCLEOTIDE SEQUENCE</scope>
</reference>
<comment type="catalytic activity">
    <reaction evidence="1 9">
        <text>Thiol-dependent hydrolysis of ester, thioester, amide, peptide and isopeptide bonds formed by the C-terminal Gly of ubiquitin (a 76-residue protein attached to proteins as an intracellular targeting signal).</text>
        <dbReference type="EC" id="3.4.19.12"/>
    </reaction>
</comment>
<dbReference type="CDD" id="cd17059">
    <property type="entry name" value="Ubl_OTU1"/>
    <property type="match status" value="1"/>
</dbReference>
<evidence type="ECO:0000256" key="7">
    <source>
        <dbReference type="ARBA" id="ARBA00022807"/>
    </source>
</evidence>
<keyword evidence="9" id="KW-0963">Cytoplasm</keyword>
<dbReference type="FunFam" id="3.10.20.90:FF:000096">
    <property type="entry name" value="Ubiquitin thioesterase OTU1"/>
    <property type="match status" value="1"/>
</dbReference>
<dbReference type="SUPFAM" id="SSF54236">
    <property type="entry name" value="Ubiquitin-like"/>
    <property type="match status" value="1"/>
</dbReference>
<dbReference type="OrthoDB" id="65596at2759"/>
<dbReference type="EC" id="3.4.19.12" evidence="9"/>
<dbReference type="Gene3D" id="3.10.20.90">
    <property type="entry name" value="Phosphatidylinositol 3-kinase Catalytic Subunit, Chain A, domain 1"/>
    <property type="match status" value="1"/>
</dbReference>
<evidence type="ECO:0000256" key="1">
    <source>
        <dbReference type="ARBA" id="ARBA00000707"/>
    </source>
</evidence>
<dbReference type="InterPro" id="IPR000626">
    <property type="entry name" value="Ubiquitin-like_dom"/>
</dbReference>
<evidence type="ECO:0000256" key="5">
    <source>
        <dbReference type="ARBA" id="ARBA00022786"/>
    </source>
</evidence>
<evidence type="ECO:0000256" key="3">
    <source>
        <dbReference type="ARBA" id="ARBA00022723"/>
    </source>
</evidence>
<dbReference type="GO" id="GO:0004843">
    <property type="term" value="F:cysteine-type deubiquitinase activity"/>
    <property type="evidence" value="ECO:0007669"/>
    <property type="project" value="UniProtKB-UniRule"/>
</dbReference>
<dbReference type="CDD" id="cd22745">
    <property type="entry name" value="OTU_OTU1"/>
    <property type="match status" value="1"/>
</dbReference>
<evidence type="ECO:0000313" key="11">
    <source>
        <dbReference type="Proteomes" id="UP000749559"/>
    </source>
</evidence>
<dbReference type="PROSITE" id="PS50053">
    <property type="entry name" value="UBIQUITIN_2"/>
    <property type="match status" value="1"/>
</dbReference>